<feature type="transmembrane region" description="Helical" evidence="5">
    <location>
        <begin position="65"/>
        <end position="94"/>
    </location>
</feature>
<reference evidence="6" key="1">
    <citation type="submission" date="2016-04" db="EMBL/GenBank/DDBJ databases">
        <authorList>
            <person name="Evans L.H."/>
            <person name="Alamgir A."/>
            <person name="Owens N."/>
            <person name="Weber N.D."/>
            <person name="Virtaneva K."/>
            <person name="Barbian K."/>
            <person name="Babar A."/>
            <person name="Rosenke K."/>
        </authorList>
    </citation>
    <scope>NUCLEOTIDE SEQUENCE [LARGE SCALE GENOMIC DNA]</scope>
    <source>
        <strain evidence="6">CBS 101.48</strain>
    </source>
</reference>
<evidence type="ECO:0000256" key="4">
    <source>
        <dbReference type="ARBA" id="ARBA00023136"/>
    </source>
</evidence>
<organism evidence="6">
    <name type="scientific">Absidia glauca</name>
    <name type="common">Pin mould</name>
    <dbReference type="NCBI Taxonomy" id="4829"/>
    <lineage>
        <taxon>Eukaryota</taxon>
        <taxon>Fungi</taxon>
        <taxon>Fungi incertae sedis</taxon>
        <taxon>Mucoromycota</taxon>
        <taxon>Mucoromycotina</taxon>
        <taxon>Mucoromycetes</taxon>
        <taxon>Mucorales</taxon>
        <taxon>Cunninghamellaceae</taxon>
        <taxon>Absidia</taxon>
    </lineage>
</organism>
<dbReference type="STRING" id="4829.A0A168Q2C1"/>
<evidence type="ECO:0000313" key="6">
    <source>
        <dbReference type="EMBL" id="SAM03387.1"/>
    </source>
</evidence>
<accession>A0A168Q2C1</accession>
<dbReference type="InterPro" id="IPR059112">
    <property type="entry name" value="CysZ/EI24"/>
</dbReference>
<keyword evidence="3 5" id="KW-1133">Transmembrane helix</keyword>
<evidence type="ECO:0000256" key="5">
    <source>
        <dbReference type="SAM" id="Phobius"/>
    </source>
</evidence>
<dbReference type="AlphaFoldDB" id="A0A168Q2C1"/>
<dbReference type="InterPro" id="IPR052786">
    <property type="entry name" value="Spore_wall_assembly"/>
</dbReference>
<name>A0A168Q2C1_ABSGL</name>
<dbReference type="PANTHER" id="PTHR34292:SF2">
    <property type="entry name" value="OUTER SPORE WALL PROTEIN LDS1"/>
    <property type="match status" value="1"/>
</dbReference>
<gene>
    <name evidence="6" type="primary">ABSGL_09207.1 scaffold 10691</name>
</gene>
<dbReference type="Proteomes" id="UP000078561">
    <property type="component" value="Unassembled WGS sequence"/>
</dbReference>
<evidence type="ECO:0000256" key="2">
    <source>
        <dbReference type="ARBA" id="ARBA00022692"/>
    </source>
</evidence>
<dbReference type="EMBL" id="LT554082">
    <property type="protein sequence ID" value="SAM03387.1"/>
    <property type="molecule type" value="Genomic_DNA"/>
</dbReference>
<dbReference type="PANTHER" id="PTHR34292">
    <property type="entry name" value="OUTER SPORE WALL PROTEIN LDS1"/>
    <property type="match status" value="1"/>
</dbReference>
<keyword evidence="2 5" id="KW-0812">Transmembrane</keyword>
<feature type="transmembrane region" description="Helical" evidence="5">
    <location>
        <begin position="28"/>
        <end position="50"/>
    </location>
</feature>
<dbReference type="InParanoid" id="A0A168Q2C1"/>
<keyword evidence="4 5" id="KW-0472">Membrane</keyword>
<feature type="transmembrane region" description="Helical" evidence="5">
    <location>
        <begin position="132"/>
        <end position="154"/>
    </location>
</feature>
<evidence type="ECO:0000256" key="1">
    <source>
        <dbReference type="ARBA" id="ARBA00004141"/>
    </source>
</evidence>
<comment type="subcellular location">
    <subcellularLocation>
        <location evidence="1">Membrane</location>
        <topology evidence="1">Multi-pass membrane protein</topology>
    </subcellularLocation>
</comment>
<evidence type="ECO:0000313" key="7">
    <source>
        <dbReference type="Proteomes" id="UP000078561"/>
    </source>
</evidence>
<evidence type="ECO:0000256" key="3">
    <source>
        <dbReference type="ARBA" id="ARBA00022989"/>
    </source>
</evidence>
<sequence>MLVPSSVYPLKGIAFFFTHPKELWLKTLLPFLLTLGFGLCSLFCAVVYFIPWQRHALEEAHWPGWIAWMAAVVFSLLESALLDLLCYAILVPFFQDALFDATLKARGLDRMLNNGQDIPGLVRCCRSLSSSLLLVFFLVLARVLVLIITLPLNLIPVVGTALQCYITGFPACWGLVIHHDLELKGMTVTESRRHAWKHRWTYCNFGAVSVALELLPIANLLFMWTNIVGAALWLGDAFEHAERSNEASVTSIYPSVRGSDSVVPSINSTEHSRLLQQQSKDQSYGSAV</sequence>
<feature type="transmembrane region" description="Helical" evidence="5">
    <location>
        <begin position="202"/>
        <end position="224"/>
    </location>
</feature>
<dbReference type="OrthoDB" id="10012223at2759"/>
<dbReference type="Pfam" id="PF07264">
    <property type="entry name" value="EI24"/>
    <property type="match status" value="1"/>
</dbReference>
<proteinExistence type="predicted"/>
<protein>
    <submittedName>
        <fullName evidence="6">Uncharacterized protein</fullName>
    </submittedName>
</protein>
<feature type="transmembrane region" description="Helical" evidence="5">
    <location>
        <begin position="160"/>
        <end position="181"/>
    </location>
</feature>
<keyword evidence="7" id="KW-1185">Reference proteome</keyword>